<dbReference type="Gramene" id="AUR62038421-RA">
    <property type="protein sequence ID" value="AUR62038421-RA:cds"/>
    <property type="gene ID" value="AUR62038421"/>
</dbReference>
<evidence type="ECO:0000313" key="2">
    <source>
        <dbReference type="Proteomes" id="UP000596660"/>
    </source>
</evidence>
<dbReference type="AlphaFoldDB" id="A0A803N0D7"/>
<reference evidence="1" key="2">
    <citation type="submission" date="2021-03" db="UniProtKB">
        <authorList>
            <consortium name="EnsemblPlants"/>
        </authorList>
    </citation>
    <scope>IDENTIFICATION</scope>
</reference>
<organism evidence="1 2">
    <name type="scientific">Chenopodium quinoa</name>
    <name type="common">Quinoa</name>
    <dbReference type="NCBI Taxonomy" id="63459"/>
    <lineage>
        <taxon>Eukaryota</taxon>
        <taxon>Viridiplantae</taxon>
        <taxon>Streptophyta</taxon>
        <taxon>Embryophyta</taxon>
        <taxon>Tracheophyta</taxon>
        <taxon>Spermatophyta</taxon>
        <taxon>Magnoliopsida</taxon>
        <taxon>eudicotyledons</taxon>
        <taxon>Gunneridae</taxon>
        <taxon>Pentapetalae</taxon>
        <taxon>Caryophyllales</taxon>
        <taxon>Chenopodiaceae</taxon>
        <taxon>Chenopodioideae</taxon>
        <taxon>Atripliceae</taxon>
        <taxon>Chenopodium</taxon>
    </lineage>
</organism>
<protein>
    <submittedName>
        <fullName evidence="1">Uncharacterized protein</fullName>
    </submittedName>
</protein>
<sequence>MLQDACGITSMSLGNDVQNMKGITENSHVEPNEDARKFYRLLEEFQEPLTIDGSKMSKLSYIMKLLHLKVLNNWSDSSFENLLKLQRQAWEVIAEEDELMTPAPGLVHPSARKVTRRDAVMLVLFWFYGFEVLQPSCDGPFVDAGPSARFVAGSLAVHGAIASPLGVGQNANKQANGGDWNIVRRKGKDVAASQSITSHSNQFVALADPVGGGQ</sequence>
<dbReference type="EnsemblPlants" id="AUR62038421-RA">
    <property type="protein sequence ID" value="AUR62038421-RA:cds"/>
    <property type="gene ID" value="AUR62038421"/>
</dbReference>
<dbReference type="Proteomes" id="UP000596660">
    <property type="component" value="Unplaced"/>
</dbReference>
<evidence type="ECO:0000313" key="1">
    <source>
        <dbReference type="EnsemblPlants" id="AUR62038421-RA:cds"/>
    </source>
</evidence>
<keyword evidence="2" id="KW-1185">Reference proteome</keyword>
<accession>A0A803N0D7</accession>
<reference evidence="1" key="1">
    <citation type="journal article" date="2017" name="Nature">
        <title>The genome of Chenopodium quinoa.</title>
        <authorList>
            <person name="Jarvis D.E."/>
            <person name="Ho Y.S."/>
            <person name="Lightfoot D.J."/>
            <person name="Schmoeckel S.M."/>
            <person name="Li B."/>
            <person name="Borm T.J.A."/>
            <person name="Ohyanagi H."/>
            <person name="Mineta K."/>
            <person name="Michell C.T."/>
            <person name="Saber N."/>
            <person name="Kharbatia N.M."/>
            <person name="Rupper R.R."/>
            <person name="Sharp A.R."/>
            <person name="Dally N."/>
            <person name="Boughton B.A."/>
            <person name="Woo Y.H."/>
            <person name="Gao G."/>
            <person name="Schijlen E.G.W.M."/>
            <person name="Guo X."/>
            <person name="Momin A.A."/>
            <person name="Negrao S."/>
            <person name="Al-Babili S."/>
            <person name="Gehring C."/>
            <person name="Roessner U."/>
            <person name="Jung C."/>
            <person name="Murphy K."/>
            <person name="Arold S.T."/>
            <person name="Gojobori T."/>
            <person name="van der Linden C.G."/>
            <person name="van Loo E.N."/>
            <person name="Jellen E.N."/>
            <person name="Maughan P.J."/>
            <person name="Tester M."/>
        </authorList>
    </citation>
    <scope>NUCLEOTIDE SEQUENCE [LARGE SCALE GENOMIC DNA]</scope>
    <source>
        <strain evidence="1">cv. PI 614886</strain>
    </source>
</reference>
<proteinExistence type="predicted"/>
<name>A0A803N0D7_CHEQI</name>